<dbReference type="Proteomes" id="UP000253846">
    <property type="component" value="Unassembled WGS sequence"/>
</dbReference>
<sequence>MTTLQMRVFYSYCMPEWREDIAVLCLWNFCNGETVSFGENMKLSRQKPISNLTISFYFPVTTFKASTALSFKERSLRIASCLCFSRDFFGSRPSCHTTALQTKHTQIPNTLKSQTHSNPRHLGWQFTCVFSRNISQNPDAHFATTPTRI</sequence>
<evidence type="ECO:0000313" key="2">
    <source>
        <dbReference type="Proteomes" id="UP000253846"/>
    </source>
</evidence>
<protein>
    <submittedName>
        <fullName evidence="1">Uncharacterized protein</fullName>
    </submittedName>
</protein>
<name>A0A336NBI5_BARGR</name>
<evidence type="ECO:0000313" key="1">
    <source>
        <dbReference type="EMBL" id="SSZ39465.1"/>
    </source>
</evidence>
<reference evidence="1 2" key="1">
    <citation type="submission" date="2018-06" db="EMBL/GenBank/DDBJ databases">
        <authorList>
            <consortium name="Pathogen Informatics"/>
            <person name="Doyle S."/>
        </authorList>
    </citation>
    <scope>NUCLEOTIDE SEQUENCE [LARGE SCALE GENOMIC DNA]</scope>
    <source>
        <strain evidence="1 2">NCTC12860</strain>
    </source>
</reference>
<accession>A0A336NBI5</accession>
<proteinExistence type="predicted"/>
<dbReference type="EMBL" id="UFTD01000001">
    <property type="protein sequence ID" value="SSZ39465.1"/>
    <property type="molecule type" value="Genomic_DNA"/>
</dbReference>
<gene>
    <name evidence="1" type="ORF">NCTC12860_00679</name>
</gene>
<organism evidence="1 2">
    <name type="scientific">Bartonella grahamii</name>
    <dbReference type="NCBI Taxonomy" id="33045"/>
    <lineage>
        <taxon>Bacteria</taxon>
        <taxon>Pseudomonadati</taxon>
        <taxon>Pseudomonadota</taxon>
        <taxon>Alphaproteobacteria</taxon>
        <taxon>Hyphomicrobiales</taxon>
        <taxon>Bartonellaceae</taxon>
        <taxon>Bartonella</taxon>
    </lineage>
</organism>
<dbReference type="AlphaFoldDB" id="A0A336NBI5"/>